<dbReference type="Proteomes" id="UP000095512">
    <property type="component" value="Unassembled WGS sequence"/>
</dbReference>
<evidence type="ECO:0008006" key="3">
    <source>
        <dbReference type="Google" id="ProtNLM"/>
    </source>
</evidence>
<sequence length="100" mass="11377">MIEEGIAKDLSMVVENAKLMGCQEVKSFRHIPLKNVEAVISALQKQITKKPEDERCFIKDKENIGLCPSCGEGVNSNYPYCGHCGQRIKWDIEWSMETEE</sequence>
<dbReference type="AlphaFoldDB" id="A0A174NVH8"/>
<organism evidence="1 2">
    <name type="scientific">Enterocloster clostridioformis</name>
    <dbReference type="NCBI Taxonomy" id="1531"/>
    <lineage>
        <taxon>Bacteria</taxon>
        <taxon>Bacillati</taxon>
        <taxon>Bacillota</taxon>
        <taxon>Clostridia</taxon>
        <taxon>Lachnospirales</taxon>
        <taxon>Lachnospiraceae</taxon>
        <taxon>Enterocloster</taxon>
    </lineage>
</organism>
<evidence type="ECO:0000313" key="2">
    <source>
        <dbReference type="Proteomes" id="UP000095512"/>
    </source>
</evidence>
<protein>
    <recommendedName>
        <fullName evidence="3">Zinc ribbon domain-containing protein</fullName>
    </recommendedName>
</protein>
<name>A0A174NVH8_9FIRM</name>
<evidence type="ECO:0000313" key="1">
    <source>
        <dbReference type="EMBL" id="CUP50638.1"/>
    </source>
</evidence>
<gene>
    <name evidence="1" type="ORF">ERS852480_03458</name>
</gene>
<proteinExistence type="predicted"/>
<dbReference type="RefSeq" id="WP_057572349.1">
    <property type="nucleotide sequence ID" value="NZ_CZAB01000037.1"/>
</dbReference>
<accession>A0A174NVH8</accession>
<reference evidence="1 2" key="1">
    <citation type="submission" date="2015-09" db="EMBL/GenBank/DDBJ databases">
        <authorList>
            <consortium name="Pathogen Informatics"/>
        </authorList>
    </citation>
    <scope>NUCLEOTIDE SEQUENCE [LARGE SCALE GENOMIC DNA]</scope>
    <source>
        <strain evidence="1 2">2789STDY5834865</strain>
    </source>
</reference>
<dbReference type="EMBL" id="CZAB01000037">
    <property type="protein sequence ID" value="CUP50638.1"/>
    <property type="molecule type" value="Genomic_DNA"/>
</dbReference>